<keyword evidence="3" id="KW-1185">Reference proteome</keyword>
<accession>A0ABV0UH22</accession>
<dbReference type="EMBL" id="JAHRIQ010069705">
    <property type="protein sequence ID" value="MEQ2243098.1"/>
    <property type="molecule type" value="Genomic_DNA"/>
</dbReference>
<name>A0ABV0UH22_9TELE</name>
<evidence type="ECO:0000313" key="3">
    <source>
        <dbReference type="Proteomes" id="UP001482620"/>
    </source>
</evidence>
<gene>
    <name evidence="2" type="ORF">ILYODFUR_003675</name>
</gene>
<reference evidence="2 3" key="1">
    <citation type="submission" date="2021-06" db="EMBL/GenBank/DDBJ databases">
        <authorList>
            <person name="Palmer J.M."/>
        </authorList>
    </citation>
    <scope>NUCLEOTIDE SEQUENCE [LARGE SCALE GENOMIC DNA]</scope>
    <source>
        <strain evidence="3">if_2019</strain>
        <tissue evidence="2">Muscle</tissue>
    </source>
</reference>
<feature type="region of interest" description="Disordered" evidence="1">
    <location>
        <begin position="23"/>
        <end position="50"/>
    </location>
</feature>
<feature type="compositionally biased region" description="Basic and acidic residues" evidence="1">
    <location>
        <begin position="29"/>
        <end position="40"/>
    </location>
</feature>
<sequence length="101" mass="11504">MTIFCPPQQEVHSKQDCWLNMSKLSSHPTGDDHQRTDSHRVKSQQLNKGQRAEMFTNSLINPASADTQRGHQTGLSARVEGTWLLIGLIRRKLKSVQEKDH</sequence>
<proteinExistence type="predicted"/>
<protein>
    <submittedName>
        <fullName evidence="2">Uncharacterized protein</fullName>
    </submittedName>
</protein>
<organism evidence="2 3">
    <name type="scientific">Ilyodon furcidens</name>
    <name type="common">goldbreast splitfin</name>
    <dbReference type="NCBI Taxonomy" id="33524"/>
    <lineage>
        <taxon>Eukaryota</taxon>
        <taxon>Metazoa</taxon>
        <taxon>Chordata</taxon>
        <taxon>Craniata</taxon>
        <taxon>Vertebrata</taxon>
        <taxon>Euteleostomi</taxon>
        <taxon>Actinopterygii</taxon>
        <taxon>Neopterygii</taxon>
        <taxon>Teleostei</taxon>
        <taxon>Neoteleostei</taxon>
        <taxon>Acanthomorphata</taxon>
        <taxon>Ovalentaria</taxon>
        <taxon>Atherinomorphae</taxon>
        <taxon>Cyprinodontiformes</taxon>
        <taxon>Goodeidae</taxon>
        <taxon>Ilyodon</taxon>
    </lineage>
</organism>
<evidence type="ECO:0000256" key="1">
    <source>
        <dbReference type="SAM" id="MobiDB-lite"/>
    </source>
</evidence>
<comment type="caution">
    <text evidence="2">The sequence shown here is derived from an EMBL/GenBank/DDBJ whole genome shotgun (WGS) entry which is preliminary data.</text>
</comment>
<dbReference type="Proteomes" id="UP001482620">
    <property type="component" value="Unassembled WGS sequence"/>
</dbReference>
<evidence type="ECO:0000313" key="2">
    <source>
        <dbReference type="EMBL" id="MEQ2243098.1"/>
    </source>
</evidence>